<accession>A0A5J5D882</accession>
<evidence type="ECO:0000256" key="3">
    <source>
        <dbReference type="PROSITE-ProRule" id="PRU00023"/>
    </source>
</evidence>
<keyword evidence="5" id="KW-1185">Reference proteome</keyword>
<dbReference type="Pfam" id="PF12796">
    <property type="entry name" value="Ank_2"/>
    <property type="match status" value="1"/>
</dbReference>
<keyword evidence="2 3" id="KW-0040">ANK repeat</keyword>
<dbReference type="SMART" id="SM00248">
    <property type="entry name" value="ANK"/>
    <property type="match status" value="3"/>
</dbReference>
<evidence type="ECO:0000256" key="1">
    <source>
        <dbReference type="ARBA" id="ARBA00022737"/>
    </source>
</evidence>
<dbReference type="Gene3D" id="1.25.40.20">
    <property type="entry name" value="Ankyrin repeat-containing domain"/>
    <property type="match status" value="1"/>
</dbReference>
<proteinExistence type="predicted"/>
<feature type="repeat" description="ANK" evidence="3">
    <location>
        <begin position="99"/>
        <end position="131"/>
    </location>
</feature>
<comment type="caution">
    <text evidence="4">The sequence shown here is derived from an EMBL/GenBank/DDBJ whole genome shotgun (WGS) entry which is preliminary data.</text>
</comment>
<dbReference type="InterPro" id="IPR036770">
    <property type="entry name" value="Ankyrin_rpt-contain_sf"/>
</dbReference>
<organism evidence="4 5">
    <name type="scientific">Etheostoma spectabile</name>
    <name type="common">orangethroat darter</name>
    <dbReference type="NCBI Taxonomy" id="54343"/>
    <lineage>
        <taxon>Eukaryota</taxon>
        <taxon>Metazoa</taxon>
        <taxon>Chordata</taxon>
        <taxon>Craniata</taxon>
        <taxon>Vertebrata</taxon>
        <taxon>Euteleostomi</taxon>
        <taxon>Actinopterygii</taxon>
        <taxon>Neopterygii</taxon>
        <taxon>Teleostei</taxon>
        <taxon>Neoteleostei</taxon>
        <taxon>Acanthomorphata</taxon>
        <taxon>Eupercaria</taxon>
        <taxon>Perciformes</taxon>
        <taxon>Percoidei</taxon>
        <taxon>Percidae</taxon>
        <taxon>Etheostomatinae</taxon>
        <taxon>Etheostoma</taxon>
    </lineage>
</organism>
<dbReference type="InterPro" id="IPR002110">
    <property type="entry name" value="Ankyrin_rpt"/>
</dbReference>
<dbReference type="GO" id="GO:0005634">
    <property type="term" value="C:nucleus"/>
    <property type="evidence" value="ECO:0007669"/>
    <property type="project" value="TreeGrafter"/>
</dbReference>
<evidence type="ECO:0000256" key="2">
    <source>
        <dbReference type="ARBA" id="ARBA00023043"/>
    </source>
</evidence>
<reference evidence="4 5" key="1">
    <citation type="submission" date="2019-08" db="EMBL/GenBank/DDBJ databases">
        <title>A chromosome-level genome assembly, high-density linkage maps, and genome scans reveal the genomic architecture of hybrid incompatibilities underlying speciation via character displacement in darters (Percidae: Etheostominae).</title>
        <authorList>
            <person name="Moran R.L."/>
            <person name="Catchen J.M."/>
            <person name="Fuller R.C."/>
        </authorList>
    </citation>
    <scope>NUCLEOTIDE SEQUENCE [LARGE SCALE GENOMIC DNA]</scope>
    <source>
        <strain evidence="4">EspeVRDwgs_2016</strain>
        <tissue evidence="4">Muscle</tissue>
    </source>
</reference>
<dbReference type="Proteomes" id="UP000327493">
    <property type="component" value="Chromosome 9"/>
</dbReference>
<evidence type="ECO:0000313" key="4">
    <source>
        <dbReference type="EMBL" id="KAA8589649.1"/>
    </source>
</evidence>
<feature type="repeat" description="ANK" evidence="3">
    <location>
        <begin position="66"/>
        <end position="98"/>
    </location>
</feature>
<name>A0A5J5D882_9PERO</name>
<dbReference type="AlphaFoldDB" id="A0A5J5D882"/>
<dbReference type="PANTHER" id="PTHR24201:SF14">
    <property type="entry name" value="CYCLIN-DEPENDENT KINASE 4 INHIBITOR C-LIKE"/>
    <property type="match status" value="1"/>
</dbReference>
<dbReference type="EMBL" id="VOFY01000009">
    <property type="protein sequence ID" value="KAA8589649.1"/>
    <property type="molecule type" value="Genomic_DNA"/>
</dbReference>
<dbReference type="PANTHER" id="PTHR24201">
    <property type="entry name" value="ANK_REP_REGION DOMAIN-CONTAINING PROTEIN"/>
    <property type="match status" value="1"/>
</dbReference>
<dbReference type="SUPFAM" id="SSF48403">
    <property type="entry name" value="Ankyrin repeat"/>
    <property type="match status" value="1"/>
</dbReference>
<dbReference type="PROSITE" id="PS50297">
    <property type="entry name" value="ANK_REP_REGION"/>
    <property type="match status" value="2"/>
</dbReference>
<sequence length="349" mass="36746">MADTLCNASAQGNLPKVLLLLQSGADVNGFSSYNMTALQVVKLGNDALVGALLEAGSDPNVREPFCGLTVTHDAAREGFLDSLRVLVNHGADLNLVDKKGNLPLHLAAREGHLKVVQLLIGLTANPQAPNGDGRTAGQLAHLHGKVATAQYIEDYCSALQQSGFSSPSVCSLMMVVTLPSSCKEESSAASTGSMQEGQVKDLISQSSIQSIAIPPRVVHALREVLDESDSLCDANLLLLCQLSGQSLSAAPLTATAEKRDGSQAATVKATDRASEGGSSWALFVFGLTKGTTITEMESETEGVGEGNKDTKQIKLLPWRETVKEAAEQVMGATLSLQNSLFNGELNYRP</sequence>
<gene>
    <name evidence="4" type="ORF">FQN60_013014</name>
</gene>
<dbReference type="PROSITE" id="PS50088">
    <property type="entry name" value="ANK_REPEAT"/>
    <property type="match status" value="2"/>
</dbReference>
<keyword evidence="1" id="KW-0677">Repeat</keyword>
<evidence type="ECO:0000313" key="5">
    <source>
        <dbReference type="Proteomes" id="UP000327493"/>
    </source>
</evidence>
<protein>
    <submittedName>
        <fullName evidence="4">Uncharacterized protein</fullName>
    </submittedName>
</protein>
<dbReference type="InterPro" id="IPR050776">
    <property type="entry name" value="Ank_Repeat/CDKN_Inhibitor"/>
</dbReference>